<sequence length="181" mass="21341">MDVTFLPLSDKDEEELVRFLTTNSFPYHRIKAPSEGLVRRLLMEGRFVGDAVRTYWVIGDNHRLGLVILEELDTPTPMLDLRLVERFRGRGNAVPVLQALTEKVFGDYPRIHRFAGRTREDNVAMRKTLLRSGFLKEAHYREDWPLEDGRRVATVVYAILRRDWERGTVTRFEWEELEQPR</sequence>
<reference evidence="2" key="1">
    <citation type="submission" date="2021-10" db="EMBL/GenBank/DDBJ databases">
        <title>Novel species in genus Arthrobacter.</title>
        <authorList>
            <person name="Liu Y."/>
        </authorList>
    </citation>
    <scope>NUCLEOTIDE SEQUENCE</scope>
    <source>
        <strain evidence="4">zg-Y462</strain>
        <strain evidence="2">Zg-Y462</strain>
    </source>
</reference>
<dbReference type="Pfam" id="PF13302">
    <property type="entry name" value="Acetyltransf_3"/>
    <property type="match status" value="1"/>
</dbReference>
<feature type="domain" description="N-acetyltransferase" evidence="1">
    <location>
        <begin position="3"/>
        <end position="162"/>
    </location>
</feature>
<dbReference type="AlphaFoldDB" id="A0A9X1M7C0"/>
<dbReference type="RefSeq" id="WP_227904166.1">
    <property type="nucleotide sequence ID" value="NZ_CP094984.1"/>
</dbReference>
<gene>
    <name evidence="2" type="ORF">LJ755_08955</name>
    <name evidence="3" type="ORF">MUK71_04580</name>
</gene>
<evidence type="ECO:0000313" key="4">
    <source>
        <dbReference type="Proteomes" id="UP000829758"/>
    </source>
</evidence>
<proteinExistence type="predicted"/>
<dbReference type="EMBL" id="CP094984">
    <property type="protein sequence ID" value="UON92924.1"/>
    <property type="molecule type" value="Genomic_DNA"/>
</dbReference>
<protein>
    <submittedName>
        <fullName evidence="2">GNAT family N-acetyltransferase</fullName>
    </submittedName>
</protein>
<dbReference type="PROSITE" id="PS51186">
    <property type="entry name" value="GNAT"/>
    <property type="match status" value="1"/>
</dbReference>
<dbReference type="Proteomes" id="UP000829758">
    <property type="component" value="Chromosome"/>
</dbReference>
<accession>A0A9X1M7C0</accession>
<evidence type="ECO:0000259" key="1">
    <source>
        <dbReference type="PROSITE" id="PS51186"/>
    </source>
</evidence>
<evidence type="ECO:0000313" key="2">
    <source>
        <dbReference type="EMBL" id="MCC3272858.1"/>
    </source>
</evidence>
<name>A0A9X1M7C0_9MICC</name>
<dbReference type="Proteomes" id="UP001155145">
    <property type="component" value="Unassembled WGS sequence"/>
</dbReference>
<dbReference type="InterPro" id="IPR016181">
    <property type="entry name" value="Acyl_CoA_acyltransferase"/>
</dbReference>
<dbReference type="InterPro" id="IPR000182">
    <property type="entry name" value="GNAT_dom"/>
</dbReference>
<evidence type="ECO:0000313" key="3">
    <source>
        <dbReference type="EMBL" id="UON92924.1"/>
    </source>
</evidence>
<keyword evidence="4" id="KW-1185">Reference proteome</keyword>
<dbReference type="EMBL" id="JAJFZT010000006">
    <property type="protein sequence ID" value="MCC3272858.1"/>
    <property type="molecule type" value="Genomic_DNA"/>
</dbReference>
<dbReference type="SUPFAM" id="SSF55729">
    <property type="entry name" value="Acyl-CoA N-acyltransferases (Nat)"/>
    <property type="match status" value="1"/>
</dbReference>
<dbReference type="Gene3D" id="3.40.630.30">
    <property type="match status" value="1"/>
</dbReference>
<organism evidence="2 5">
    <name type="scientific">Arthrobacter zhangbolii</name>
    <dbReference type="NCBI Taxonomy" id="2886936"/>
    <lineage>
        <taxon>Bacteria</taxon>
        <taxon>Bacillati</taxon>
        <taxon>Actinomycetota</taxon>
        <taxon>Actinomycetes</taxon>
        <taxon>Micrococcales</taxon>
        <taxon>Micrococcaceae</taxon>
        <taxon>Arthrobacter</taxon>
    </lineage>
</organism>
<evidence type="ECO:0000313" key="5">
    <source>
        <dbReference type="Proteomes" id="UP001155145"/>
    </source>
</evidence>
<dbReference type="GO" id="GO:0016747">
    <property type="term" value="F:acyltransferase activity, transferring groups other than amino-acyl groups"/>
    <property type="evidence" value="ECO:0007669"/>
    <property type="project" value="InterPro"/>
</dbReference>